<reference evidence="4 5" key="1">
    <citation type="journal article" date="2012" name="BMC Genomics">
        <title>Complete genome sequence of Saccharothrix espanaensis DSM 44229T and comparison to the other completely sequenced Pseudonocardiaceae.</title>
        <authorList>
            <person name="Strobel T."/>
            <person name="Al-Dilaimi A."/>
            <person name="Blom J."/>
            <person name="Gessner A."/>
            <person name="Kalinowski J."/>
            <person name="Luzhetska M."/>
            <person name="Puhler A."/>
            <person name="Szczepanowski R."/>
            <person name="Bechthold A."/>
            <person name="Ruckert C."/>
        </authorList>
    </citation>
    <scope>NUCLEOTIDE SEQUENCE [LARGE SCALE GENOMIC DNA]</scope>
    <source>
        <strain evidence="5">ATCC 51144 / DSM 44229 / JCM 9112 / NBRC 15066 / NRRL 15764</strain>
    </source>
</reference>
<gene>
    <name evidence="4" type="ordered locus">BN6_21220</name>
</gene>
<dbReference type="InterPro" id="IPR001447">
    <property type="entry name" value="Arylamine_N-AcTrfase"/>
</dbReference>
<dbReference type="PANTHER" id="PTHR11786:SF0">
    <property type="entry name" value="ARYLAMINE N-ACETYLTRANSFERASE 4-RELATED"/>
    <property type="match status" value="1"/>
</dbReference>
<proteinExistence type="inferred from homology"/>
<dbReference type="PANTHER" id="PTHR11786">
    <property type="entry name" value="N-HYDROXYARYLAMINE O-ACETYLTRANSFERASE"/>
    <property type="match status" value="1"/>
</dbReference>
<dbReference type="SUPFAM" id="SSF54001">
    <property type="entry name" value="Cysteine proteinases"/>
    <property type="match status" value="1"/>
</dbReference>
<dbReference type="InterPro" id="IPR038765">
    <property type="entry name" value="Papain-like_cys_pep_sf"/>
</dbReference>
<dbReference type="EMBL" id="HE804045">
    <property type="protein sequence ID" value="CCH29444.1"/>
    <property type="molecule type" value="Genomic_DNA"/>
</dbReference>
<evidence type="ECO:0000256" key="2">
    <source>
        <dbReference type="RuleBase" id="RU003452"/>
    </source>
</evidence>
<dbReference type="InterPro" id="IPR053710">
    <property type="entry name" value="Arylamine_NAT_domain_sf"/>
</dbReference>
<evidence type="ECO:0000313" key="4">
    <source>
        <dbReference type="EMBL" id="CCH29444.1"/>
    </source>
</evidence>
<keyword evidence="5" id="KW-1185">Reference proteome</keyword>
<feature type="region of interest" description="Disordered" evidence="3">
    <location>
        <begin position="1"/>
        <end position="23"/>
    </location>
</feature>
<evidence type="ECO:0000256" key="3">
    <source>
        <dbReference type="SAM" id="MobiDB-lite"/>
    </source>
</evidence>
<dbReference type="PATRIC" id="fig|1179773.3.peg.2117"/>
<accession>K0JXH3</accession>
<comment type="similarity">
    <text evidence="1 2">Belongs to the arylamine N-acetyltransferase family.</text>
</comment>
<dbReference type="GO" id="GO:0016407">
    <property type="term" value="F:acetyltransferase activity"/>
    <property type="evidence" value="ECO:0007669"/>
    <property type="project" value="InterPro"/>
</dbReference>
<name>K0JXH3_SACES</name>
<dbReference type="eggNOG" id="COG2162">
    <property type="taxonomic scope" value="Bacteria"/>
</dbReference>
<dbReference type="Gene3D" id="3.30.2140.20">
    <property type="match status" value="1"/>
</dbReference>
<evidence type="ECO:0008006" key="6">
    <source>
        <dbReference type="Google" id="ProtNLM"/>
    </source>
</evidence>
<evidence type="ECO:0000256" key="1">
    <source>
        <dbReference type="ARBA" id="ARBA00006547"/>
    </source>
</evidence>
<dbReference type="STRING" id="1179773.BN6_21220"/>
<sequence>MTSRSPAHRQPSESALEHVASPSRTATTAALPWHDYLRRIGHTGPLEPTAEYLRAVTTAHLHAVPYEFLDVLDGAVPDLEHTAAFDRVVRRRRGGTCLETTPLLGRFLRGVGFRARLVAAQMWRVGGEWWSRWDHLVLVVEAEGEDWLVDVGFLLHSPTEPLRLSGTPQADGGWRFRVVERDGYRTVLRSGVDDEWTPVYRFADEPLEIPDYAWIVDFHLTSEESPLSYTVLCSRVVPGGKLVVLGENFLRSLDGRDRTEFLADPADAEKALGEVLHGHPHLLAEAVGAWEKARADRRENKRKFI</sequence>
<evidence type="ECO:0000313" key="5">
    <source>
        <dbReference type="Proteomes" id="UP000006281"/>
    </source>
</evidence>
<dbReference type="KEGG" id="sesp:BN6_21220"/>
<dbReference type="PRINTS" id="PR01543">
    <property type="entry name" value="ANATRNSFRASE"/>
</dbReference>
<dbReference type="AlphaFoldDB" id="K0JXH3"/>
<dbReference type="HOGENOM" id="CLU_049918_1_0_11"/>
<dbReference type="Proteomes" id="UP000006281">
    <property type="component" value="Chromosome"/>
</dbReference>
<protein>
    <recommendedName>
        <fullName evidence="6">Arylamine N-acetyltransferase</fullName>
    </recommendedName>
</protein>
<dbReference type="Pfam" id="PF00797">
    <property type="entry name" value="Acetyltransf_2"/>
    <property type="match status" value="1"/>
</dbReference>
<organism evidence="4 5">
    <name type="scientific">Saccharothrix espanaensis (strain ATCC 51144 / DSM 44229 / JCM 9112 / NBRC 15066 / NRRL 15764)</name>
    <dbReference type="NCBI Taxonomy" id="1179773"/>
    <lineage>
        <taxon>Bacteria</taxon>
        <taxon>Bacillati</taxon>
        <taxon>Actinomycetota</taxon>
        <taxon>Actinomycetes</taxon>
        <taxon>Pseudonocardiales</taxon>
        <taxon>Pseudonocardiaceae</taxon>
        <taxon>Saccharothrix</taxon>
    </lineage>
</organism>